<dbReference type="Gramene" id="HORVU.MOREX.r3.3HG0222410.1">
    <property type="protein sequence ID" value="HORVU.MOREX.r3.3HG0222410.1"/>
    <property type="gene ID" value="HORVU.MOREX.r3.3HG0222410"/>
</dbReference>
<dbReference type="Gene3D" id="2.10.69.10">
    <property type="entry name" value="Cysteine Protease (Bromelain) Inhibitor, subunit H"/>
    <property type="match status" value="2"/>
</dbReference>
<dbReference type="SMR" id="A0A8I6XA13"/>
<dbReference type="GO" id="GO:0005576">
    <property type="term" value="C:extracellular region"/>
    <property type="evidence" value="ECO:0007669"/>
    <property type="project" value="InterPro"/>
</dbReference>
<dbReference type="Proteomes" id="UP000011116">
    <property type="component" value="Chromosome 3H"/>
</dbReference>
<dbReference type="OrthoDB" id="757405at2759"/>
<feature type="site" description="Reactive bond for trypsin" evidence="5">
    <location>
        <begin position="122"/>
        <end position="123"/>
    </location>
</feature>
<keyword evidence="10" id="KW-1185">Reference proteome</keyword>
<organism evidence="9 10">
    <name type="scientific">Hordeum vulgare subsp. vulgare</name>
    <name type="common">Domesticated barley</name>
    <dbReference type="NCBI Taxonomy" id="112509"/>
    <lineage>
        <taxon>Eukaryota</taxon>
        <taxon>Viridiplantae</taxon>
        <taxon>Streptophyta</taxon>
        <taxon>Embryophyta</taxon>
        <taxon>Tracheophyta</taxon>
        <taxon>Spermatophyta</taxon>
        <taxon>Magnoliopsida</taxon>
        <taxon>Liliopsida</taxon>
        <taxon>Poales</taxon>
        <taxon>Poaceae</taxon>
        <taxon>BOP clade</taxon>
        <taxon>Pooideae</taxon>
        <taxon>Triticodae</taxon>
        <taxon>Triticeae</taxon>
        <taxon>Hordeinae</taxon>
        <taxon>Hordeum</taxon>
    </lineage>
</organism>
<proteinExistence type="inferred from homology"/>
<dbReference type="Pfam" id="PF00228">
    <property type="entry name" value="Bowman-Birk_leg"/>
    <property type="match status" value="3"/>
</dbReference>
<protein>
    <recommendedName>
        <fullName evidence="8">Bowman-Birk serine protease inhibitors family domain-containing protein</fullName>
    </recommendedName>
</protein>
<dbReference type="PANTHER" id="PTHR33479:SF11">
    <property type="entry name" value="BOWMAN-BIRK SERINE PROTEASE INHIBITORS FAMILY DOMAIN-CONTAINING PROTEIN"/>
    <property type="match status" value="1"/>
</dbReference>
<evidence type="ECO:0000256" key="7">
    <source>
        <dbReference type="SAM" id="SignalP"/>
    </source>
</evidence>
<dbReference type="GO" id="GO:0004867">
    <property type="term" value="F:serine-type endopeptidase inhibitor activity"/>
    <property type="evidence" value="ECO:0007669"/>
    <property type="project" value="UniProtKB-KW"/>
</dbReference>
<accession>A0A8I6XA13</accession>
<feature type="domain" description="Bowman-Birk serine protease inhibitors family" evidence="8">
    <location>
        <begin position="130"/>
        <end position="144"/>
    </location>
</feature>
<reference evidence="9" key="3">
    <citation type="submission" date="2022-01" db="UniProtKB">
        <authorList>
            <consortium name="EnsemblPlants"/>
        </authorList>
    </citation>
    <scope>IDENTIFICATION</scope>
    <source>
        <strain evidence="9">subsp. vulgare</strain>
    </source>
</reference>
<dbReference type="OMA" id="GTMKRCM"/>
<dbReference type="SMART" id="SM00269">
    <property type="entry name" value="BowB"/>
    <property type="match status" value="2"/>
</dbReference>
<feature type="site" description="Reactive bond for trypsin" evidence="5">
    <location>
        <begin position="63"/>
        <end position="64"/>
    </location>
</feature>
<comment type="similarity">
    <text evidence="1 6">Belongs to the Bowman-Birk serine protease inhibitor family.</text>
</comment>
<name>A0A8I6XA13_HORVV</name>
<keyword evidence="4" id="KW-1015">Disulfide bond</keyword>
<gene>
    <name evidence="9" type="primary">LOC123442449</name>
</gene>
<dbReference type="PANTHER" id="PTHR33479">
    <property type="entry name" value="BOWMAN-BIRK TYPE BRAN TRYPSIN INHIBITOR"/>
    <property type="match status" value="1"/>
</dbReference>
<reference evidence="10" key="1">
    <citation type="journal article" date="2012" name="Nature">
        <title>A physical, genetic and functional sequence assembly of the barley genome.</title>
        <authorList>
            <consortium name="The International Barley Genome Sequencing Consortium"/>
            <person name="Mayer K.F."/>
            <person name="Waugh R."/>
            <person name="Brown J.W."/>
            <person name="Schulman A."/>
            <person name="Langridge P."/>
            <person name="Platzer M."/>
            <person name="Fincher G.B."/>
            <person name="Muehlbauer G.J."/>
            <person name="Sato K."/>
            <person name="Close T.J."/>
            <person name="Wise R.P."/>
            <person name="Stein N."/>
        </authorList>
    </citation>
    <scope>NUCLEOTIDE SEQUENCE [LARGE SCALE GENOMIC DNA]</scope>
    <source>
        <strain evidence="10">cv. Morex</strain>
    </source>
</reference>
<reference evidence="9" key="2">
    <citation type="submission" date="2020-10" db="EMBL/GenBank/DDBJ databases">
        <authorList>
            <person name="Scholz U."/>
            <person name="Mascher M."/>
            <person name="Fiebig A."/>
        </authorList>
    </citation>
    <scope>NUCLEOTIDE SEQUENCE [LARGE SCALE GENOMIC DNA]</scope>
    <source>
        <strain evidence="9">cv. Morex</strain>
    </source>
</reference>
<dbReference type="RefSeq" id="XP_044974431.1">
    <property type="nucleotide sequence ID" value="XM_045118496.1"/>
</dbReference>
<dbReference type="CDD" id="cd00023">
    <property type="entry name" value="BBI"/>
    <property type="match status" value="2"/>
</dbReference>
<keyword evidence="3 6" id="KW-0722">Serine protease inhibitor</keyword>
<dbReference type="KEGG" id="hvg:123442449"/>
<evidence type="ECO:0000256" key="3">
    <source>
        <dbReference type="ARBA" id="ARBA00022900"/>
    </source>
</evidence>
<evidence type="ECO:0000256" key="5">
    <source>
        <dbReference type="PIRSR" id="PIRSR600877-50"/>
    </source>
</evidence>
<dbReference type="GeneID" id="123442449"/>
<evidence type="ECO:0000259" key="8">
    <source>
        <dbReference type="PROSITE" id="PS00281"/>
    </source>
</evidence>
<feature type="signal peptide" evidence="7">
    <location>
        <begin position="1"/>
        <end position="26"/>
    </location>
</feature>
<dbReference type="PROSITE" id="PS00281">
    <property type="entry name" value="BOWMAN_BIRK"/>
    <property type="match status" value="1"/>
</dbReference>
<evidence type="ECO:0000256" key="6">
    <source>
        <dbReference type="RuleBase" id="RU003856"/>
    </source>
</evidence>
<evidence type="ECO:0000256" key="4">
    <source>
        <dbReference type="ARBA" id="ARBA00023157"/>
    </source>
</evidence>
<evidence type="ECO:0000313" key="10">
    <source>
        <dbReference type="Proteomes" id="UP000011116"/>
    </source>
</evidence>
<dbReference type="InterPro" id="IPR035995">
    <property type="entry name" value="Bowman-Birk_prot_inh"/>
</dbReference>
<dbReference type="InterPro" id="IPR000877">
    <property type="entry name" value="Prot_inh_BBI"/>
</dbReference>
<evidence type="ECO:0000256" key="1">
    <source>
        <dbReference type="ARBA" id="ARBA00008506"/>
    </source>
</evidence>
<dbReference type="AlphaFoldDB" id="A0A8I6XA13"/>
<feature type="chain" id="PRO_5035248678" description="Bowman-Birk serine protease inhibitors family domain-containing protein" evidence="7">
    <location>
        <begin position="27"/>
        <end position="179"/>
    </location>
</feature>
<dbReference type="SUPFAM" id="SSF57247">
    <property type="entry name" value="Bowman-Birk inhibitor, BBI"/>
    <property type="match status" value="2"/>
</dbReference>
<keyword evidence="2 6" id="KW-0646">Protease inhibitor</keyword>
<dbReference type="EnsemblPlants" id="HORVU.MOREX.r3.3HG0222410.1">
    <property type="protein sequence ID" value="HORVU.MOREX.r3.3HG0222410.1"/>
    <property type="gene ID" value="HORVU.MOREX.r3.3HG0222410"/>
</dbReference>
<keyword evidence="7" id="KW-0732">Signal</keyword>
<sequence length="179" mass="19190">MGTMKRCMVPGILLMLALQAALLVAGDEVGSILLPSQGQGEAAAMAAGKKRPWKCCDQAVCTRSIPPICTCMDQVFECPKTCKSCGPSMGDPSRRICQDQYVGDPGPICRPWECCDKAICTRSNPPTCRCVDEVKKCAPTCKTCLPSRSRPSRRVCIDSYFGPVPPLCTPREDVAAGGN</sequence>
<evidence type="ECO:0000313" key="9">
    <source>
        <dbReference type="EnsemblPlants" id="HORVU.MOREX.r3.3HG0222410.1"/>
    </source>
</evidence>
<evidence type="ECO:0000256" key="2">
    <source>
        <dbReference type="ARBA" id="ARBA00022690"/>
    </source>
</evidence>
<dbReference type="Gramene" id="HORVU.MOREX.r2.3HG0184880.1">
    <property type="protein sequence ID" value="HORVU.MOREX.r2.3HG0184880.1"/>
    <property type="gene ID" value="HORVU.MOREX.r2.3HG0184880"/>
</dbReference>